<dbReference type="SUPFAM" id="SSF54001">
    <property type="entry name" value="Cysteine proteinases"/>
    <property type="match status" value="1"/>
</dbReference>
<accession>A0A0G2AJG8</accession>
<evidence type="ECO:0000313" key="6">
    <source>
        <dbReference type="EMBL" id="KKW32729.1"/>
    </source>
</evidence>
<organism evidence="6 7">
    <name type="scientific">Candidatus Uhrbacteria bacterium GW2011_GWA2_53_10</name>
    <dbReference type="NCBI Taxonomy" id="1618980"/>
    <lineage>
        <taxon>Bacteria</taxon>
        <taxon>Candidatus Uhriibacteriota</taxon>
    </lineage>
</organism>
<dbReference type="PROSITE" id="PS51935">
    <property type="entry name" value="NLPC_P60"/>
    <property type="match status" value="1"/>
</dbReference>
<evidence type="ECO:0000259" key="5">
    <source>
        <dbReference type="PROSITE" id="PS51935"/>
    </source>
</evidence>
<keyword evidence="3" id="KW-0378">Hydrolase</keyword>
<dbReference type="PANTHER" id="PTHR47053">
    <property type="entry name" value="MUREIN DD-ENDOPEPTIDASE MEPH-RELATED"/>
    <property type="match status" value="1"/>
</dbReference>
<dbReference type="Proteomes" id="UP000034711">
    <property type="component" value="Unassembled WGS sequence"/>
</dbReference>
<evidence type="ECO:0000256" key="3">
    <source>
        <dbReference type="ARBA" id="ARBA00022801"/>
    </source>
</evidence>
<evidence type="ECO:0000256" key="1">
    <source>
        <dbReference type="ARBA" id="ARBA00007074"/>
    </source>
</evidence>
<dbReference type="Gene3D" id="3.90.1720.10">
    <property type="entry name" value="endopeptidase domain like (from Nostoc punctiforme)"/>
    <property type="match status" value="1"/>
</dbReference>
<feature type="domain" description="NlpC/P60" evidence="5">
    <location>
        <begin position="36"/>
        <end position="170"/>
    </location>
</feature>
<keyword evidence="2" id="KW-0645">Protease</keyword>
<dbReference type="GO" id="GO:0006508">
    <property type="term" value="P:proteolysis"/>
    <property type="evidence" value="ECO:0007669"/>
    <property type="project" value="UniProtKB-KW"/>
</dbReference>
<dbReference type="Pfam" id="PF00877">
    <property type="entry name" value="NLPC_P60"/>
    <property type="match status" value="1"/>
</dbReference>
<reference evidence="6 7" key="1">
    <citation type="journal article" date="2015" name="Nature">
        <title>rRNA introns, odd ribosomes, and small enigmatic genomes across a large radiation of phyla.</title>
        <authorList>
            <person name="Brown C.T."/>
            <person name="Hug L.A."/>
            <person name="Thomas B.C."/>
            <person name="Sharon I."/>
            <person name="Castelle C.J."/>
            <person name="Singh A."/>
            <person name="Wilkins M.J."/>
            <person name="Williams K.H."/>
            <person name="Banfield J.F."/>
        </authorList>
    </citation>
    <scope>NUCLEOTIDE SEQUENCE [LARGE SCALE GENOMIC DNA]</scope>
</reference>
<dbReference type="PANTHER" id="PTHR47053:SF1">
    <property type="entry name" value="MUREIN DD-ENDOPEPTIDASE MEPH-RELATED"/>
    <property type="match status" value="1"/>
</dbReference>
<comment type="caution">
    <text evidence="6">The sequence shown here is derived from an EMBL/GenBank/DDBJ whole genome shotgun (WGS) entry which is preliminary data.</text>
</comment>
<dbReference type="AlphaFoldDB" id="A0A0G2AJG8"/>
<dbReference type="InterPro" id="IPR038765">
    <property type="entry name" value="Papain-like_cys_pep_sf"/>
</dbReference>
<protein>
    <submittedName>
        <fullName evidence="6">NLP/P60 protein</fullName>
    </submittedName>
</protein>
<proteinExistence type="inferred from homology"/>
<comment type="similarity">
    <text evidence="1">Belongs to the peptidase C40 family.</text>
</comment>
<keyword evidence="4" id="KW-0788">Thiol protease</keyword>
<dbReference type="InterPro" id="IPR051202">
    <property type="entry name" value="Peptidase_C40"/>
</dbReference>
<sequence length="203" mass="22676">MEYRAVGNRCAVILDSLHLTISHEEILSVLNRKGFTVVSVDIIAIARQCIGASQYRRSARLFEAPAVVDCSSFIKWLFAQCGIWLPRRSIQQRELGETVQVHELVAGDVVFVSGWIDYYHDNPTNGVGHVGIVTGNGTVIHAANKKSNVVESPLDTFLGDAKFRGARRYIPKGVEVLTFETPTDREVEIPDDIRWIVLQSLQK</sequence>
<evidence type="ECO:0000256" key="2">
    <source>
        <dbReference type="ARBA" id="ARBA00022670"/>
    </source>
</evidence>
<dbReference type="GO" id="GO:0008234">
    <property type="term" value="F:cysteine-type peptidase activity"/>
    <property type="evidence" value="ECO:0007669"/>
    <property type="project" value="UniProtKB-KW"/>
</dbReference>
<dbReference type="InterPro" id="IPR000064">
    <property type="entry name" value="NLP_P60_dom"/>
</dbReference>
<gene>
    <name evidence="6" type="ORF">UY77_C0015G0014</name>
</gene>
<evidence type="ECO:0000256" key="4">
    <source>
        <dbReference type="ARBA" id="ARBA00022807"/>
    </source>
</evidence>
<dbReference type="EMBL" id="LCRI01000015">
    <property type="protein sequence ID" value="KKW32729.1"/>
    <property type="molecule type" value="Genomic_DNA"/>
</dbReference>
<evidence type="ECO:0000313" key="7">
    <source>
        <dbReference type="Proteomes" id="UP000034711"/>
    </source>
</evidence>
<name>A0A0G2AJG8_9BACT</name>